<evidence type="ECO:0000256" key="2">
    <source>
        <dbReference type="ARBA" id="ARBA00009149"/>
    </source>
</evidence>
<dbReference type="InterPro" id="IPR021136">
    <property type="entry name" value="Flagellar_hook_control-like_C"/>
</dbReference>
<dbReference type="PRINTS" id="PR01007">
    <property type="entry name" value="FLGHOOKFLIK"/>
</dbReference>
<feature type="domain" description="Flagellar hook-length control protein-like C-terminal" evidence="5">
    <location>
        <begin position="299"/>
        <end position="380"/>
    </location>
</feature>
<dbReference type="OrthoDB" id="8596319at2"/>
<name>A0A6S6XZV6_9PROT</name>
<dbReference type="GO" id="GO:0044780">
    <property type="term" value="P:bacterial-type flagellum assembly"/>
    <property type="evidence" value="ECO:0007669"/>
    <property type="project" value="InterPro"/>
</dbReference>
<dbReference type="Proteomes" id="UP000515733">
    <property type="component" value="Chromosome"/>
</dbReference>
<dbReference type="PANTHER" id="PTHR37533">
    <property type="entry name" value="FLAGELLAR HOOK-LENGTH CONTROL PROTEIN"/>
    <property type="match status" value="1"/>
</dbReference>
<gene>
    <name evidence="6" type="ORF">DENOEST_3369</name>
</gene>
<feature type="compositionally biased region" description="Polar residues" evidence="4">
    <location>
        <begin position="206"/>
        <end position="217"/>
    </location>
</feature>
<dbReference type="InterPro" id="IPR001635">
    <property type="entry name" value="Flag_hook_Flik"/>
</dbReference>
<protein>
    <recommendedName>
        <fullName evidence="5">Flagellar hook-length control protein-like C-terminal domain-containing protein</fullName>
    </recommendedName>
</protein>
<reference evidence="6 7" key="1">
    <citation type="submission" date="2020-03" db="EMBL/GenBank/DDBJ databases">
        <authorList>
            <consortium name="Genoscope - CEA"/>
            <person name="William W."/>
        </authorList>
    </citation>
    <scope>NUCLEOTIDE SEQUENCE [LARGE SCALE GENOMIC DNA]</scope>
    <source>
        <strain evidence="7">DSM 16959</strain>
    </source>
</reference>
<keyword evidence="3" id="KW-1005">Bacterial flagellum biogenesis</keyword>
<dbReference type="InterPro" id="IPR038610">
    <property type="entry name" value="FliK-like_C_sf"/>
</dbReference>
<feature type="region of interest" description="Disordered" evidence="4">
    <location>
        <begin position="371"/>
        <end position="413"/>
    </location>
</feature>
<evidence type="ECO:0000313" key="6">
    <source>
        <dbReference type="EMBL" id="CAB1370523.1"/>
    </source>
</evidence>
<dbReference type="Gene3D" id="3.30.750.140">
    <property type="match status" value="1"/>
</dbReference>
<dbReference type="GO" id="GO:0009424">
    <property type="term" value="C:bacterial-type flagellum hook"/>
    <property type="evidence" value="ECO:0007669"/>
    <property type="project" value="InterPro"/>
</dbReference>
<dbReference type="KEGG" id="doe:DENOEST_3369"/>
<accession>A0A6S6XZV6</accession>
<dbReference type="AlphaFoldDB" id="A0A6S6XZV6"/>
<proteinExistence type="inferred from homology"/>
<comment type="similarity">
    <text evidence="2">Belongs to the FliK family.</text>
</comment>
<keyword evidence="7" id="KW-1185">Reference proteome</keyword>
<evidence type="ECO:0000256" key="1">
    <source>
        <dbReference type="ARBA" id="ARBA00003944"/>
    </source>
</evidence>
<dbReference type="CDD" id="cd17470">
    <property type="entry name" value="T3SS_Flik_C"/>
    <property type="match status" value="1"/>
</dbReference>
<feature type="region of interest" description="Disordered" evidence="4">
    <location>
        <begin position="202"/>
        <end position="227"/>
    </location>
</feature>
<comment type="function">
    <text evidence="1">Controls the length of the flagellar hook.</text>
</comment>
<sequence>MVNGTLLASKAPIPLTLPEHAMPELLITPSLSPTPAASGTMMASVGDEATSPGPTFATLLQARLAPSDTSSRLKQLGALLVTGMPSPGDAAPATPTDLSTLPEVATAPGGLAALIAALFQQQTVNSISPTSAEPLNAEHDEPVTDALLAELFMADPTITAGAIPLAPPVQTPPVVATVQAEENSLPGETLTESIPKLEGEPLTQAHGATTPTVSDESSPAKGGAAPTTAAIVADTKAVAPEIAPVEIKVSSDSSGQFQELLAAAQGAQHAAKGQGTAPVVTTHVETPVGNPGWGNEVGDRLVWMAHRADSRAELVLNPPQMGRIEVSITLNGDQANAVFISASQAVRDALEGALPRLREVLADAGIQLDQTHVGADSPGNASNNGESGDNSRRRGGQNGQEFTPGIVPIVSTPSRWQTAGTGLVDTFA</sequence>
<evidence type="ECO:0000313" key="7">
    <source>
        <dbReference type="Proteomes" id="UP000515733"/>
    </source>
</evidence>
<dbReference type="InterPro" id="IPR052563">
    <property type="entry name" value="FliK"/>
</dbReference>
<dbReference type="EMBL" id="LR778301">
    <property type="protein sequence ID" value="CAB1370523.1"/>
    <property type="molecule type" value="Genomic_DNA"/>
</dbReference>
<organism evidence="6 7">
    <name type="scientific">Denitratisoma oestradiolicum</name>
    <dbReference type="NCBI Taxonomy" id="311182"/>
    <lineage>
        <taxon>Bacteria</taxon>
        <taxon>Pseudomonadati</taxon>
        <taxon>Pseudomonadota</taxon>
        <taxon>Betaproteobacteria</taxon>
        <taxon>Nitrosomonadales</taxon>
        <taxon>Sterolibacteriaceae</taxon>
        <taxon>Denitratisoma</taxon>
    </lineage>
</organism>
<evidence type="ECO:0000256" key="3">
    <source>
        <dbReference type="ARBA" id="ARBA00022795"/>
    </source>
</evidence>
<feature type="compositionally biased region" description="Polar residues" evidence="4">
    <location>
        <begin position="379"/>
        <end position="388"/>
    </location>
</feature>
<evidence type="ECO:0000256" key="4">
    <source>
        <dbReference type="SAM" id="MobiDB-lite"/>
    </source>
</evidence>
<evidence type="ECO:0000259" key="5">
    <source>
        <dbReference type="Pfam" id="PF02120"/>
    </source>
</evidence>
<dbReference type="PANTHER" id="PTHR37533:SF2">
    <property type="entry name" value="FLAGELLAR HOOK-LENGTH CONTROL PROTEIN"/>
    <property type="match status" value="1"/>
</dbReference>
<dbReference type="Pfam" id="PF02120">
    <property type="entry name" value="Flg_hook"/>
    <property type="match status" value="1"/>
</dbReference>